<dbReference type="InterPro" id="IPR010296">
    <property type="entry name" value="DUF899_thioredox"/>
</dbReference>
<evidence type="ECO:0008006" key="3">
    <source>
        <dbReference type="Google" id="ProtNLM"/>
    </source>
</evidence>
<name>A0A1U7CRH5_9BACT</name>
<dbReference type="Proteomes" id="UP000186309">
    <property type="component" value="Chromosome"/>
</dbReference>
<dbReference type="OrthoDB" id="9807535at2"/>
<gene>
    <name evidence="1" type="ORF">BSF38_03065</name>
</gene>
<protein>
    <recommendedName>
        <fullName evidence="3">Thioredoxin domain-containing protein</fullName>
    </recommendedName>
</protein>
<sequence>MADHAVVSREEWVPARKELLEKEKHLTRLRDELSRRRRELPWVKVETPYVFDGPKGKETLADLFAGRSQLIVHHFMFSPDWEEGCIGCSFHSDHVDGALVHLENRDVSFVRVSRAPLAKIQAFNTRMGWRAKWVSSFGTSFNHDYHVSFTKDEVANGEPSYNFGTGKAAIEELSGVSVFAKDEAGDVFHTYSSFARGDEGALGTYFYLDLTPKGRNETGPYHNLMDWARHHDRYGEDLVDVMGLYRTGKLSYEART</sequence>
<keyword evidence="2" id="KW-1185">Reference proteome</keyword>
<organism evidence="1 2">
    <name type="scientific">Paludisphaera borealis</name>
    <dbReference type="NCBI Taxonomy" id="1387353"/>
    <lineage>
        <taxon>Bacteria</taxon>
        <taxon>Pseudomonadati</taxon>
        <taxon>Planctomycetota</taxon>
        <taxon>Planctomycetia</taxon>
        <taxon>Isosphaerales</taxon>
        <taxon>Isosphaeraceae</taxon>
        <taxon>Paludisphaera</taxon>
    </lineage>
</organism>
<dbReference type="STRING" id="1387353.BSF38_03065"/>
<evidence type="ECO:0000313" key="1">
    <source>
        <dbReference type="EMBL" id="APW61547.1"/>
    </source>
</evidence>
<evidence type="ECO:0000313" key="2">
    <source>
        <dbReference type="Proteomes" id="UP000186309"/>
    </source>
</evidence>
<dbReference type="AlphaFoldDB" id="A0A1U7CRH5"/>
<accession>A0A1U7CRH5</accession>
<proteinExistence type="predicted"/>
<reference evidence="2" key="1">
    <citation type="submission" date="2016-12" db="EMBL/GenBank/DDBJ databases">
        <title>Comparative genomics of four Isosphaeraceae planctomycetes: a common pool of plasmids and glycoside hydrolase genes.</title>
        <authorList>
            <person name="Ivanova A."/>
        </authorList>
    </citation>
    <scope>NUCLEOTIDE SEQUENCE [LARGE SCALE GENOMIC DNA]</scope>
    <source>
        <strain evidence="2">PX4</strain>
    </source>
</reference>
<dbReference type="Pfam" id="PF05988">
    <property type="entry name" value="DUF899"/>
    <property type="match status" value="1"/>
</dbReference>
<dbReference type="RefSeq" id="WP_076346984.1">
    <property type="nucleotide sequence ID" value="NZ_CP019082.1"/>
</dbReference>
<dbReference type="EMBL" id="CP019082">
    <property type="protein sequence ID" value="APW61547.1"/>
    <property type="molecule type" value="Genomic_DNA"/>
</dbReference>
<dbReference type="KEGG" id="pbor:BSF38_03065"/>